<keyword evidence="9" id="KW-1185">Reference proteome</keyword>
<keyword evidence="4" id="KW-0862">Zinc</keyword>
<dbReference type="InterPro" id="IPR051804">
    <property type="entry name" value="Carb_Metab_Reg_Kinase/Isom"/>
</dbReference>
<accession>A0ABS2NV93</accession>
<evidence type="ECO:0000313" key="9">
    <source>
        <dbReference type="Proteomes" id="UP000737402"/>
    </source>
</evidence>
<evidence type="ECO:0000256" key="7">
    <source>
        <dbReference type="ARBA" id="ARBA00048451"/>
    </source>
</evidence>
<dbReference type="EC" id="2.7.1.4" evidence="6"/>
<reference evidence="8 9" key="1">
    <citation type="submission" date="2021-01" db="EMBL/GenBank/DDBJ databases">
        <title>Genomic Encyclopedia of Type Strains, Phase IV (KMG-IV): sequencing the most valuable type-strain genomes for metagenomic binning, comparative biology and taxonomic classification.</title>
        <authorList>
            <person name="Goeker M."/>
        </authorList>
    </citation>
    <scope>NUCLEOTIDE SEQUENCE [LARGE SCALE GENOMIC DNA]</scope>
    <source>
        <strain evidence="8 9">DSM 25879</strain>
    </source>
</reference>
<dbReference type="Proteomes" id="UP000737402">
    <property type="component" value="Unassembled WGS sequence"/>
</dbReference>
<comment type="caution">
    <text evidence="8">The sequence shown here is derived from an EMBL/GenBank/DDBJ whole genome shotgun (WGS) entry which is preliminary data.</text>
</comment>
<dbReference type="EMBL" id="JAFBED010000001">
    <property type="protein sequence ID" value="MBM7618561.1"/>
    <property type="molecule type" value="Genomic_DNA"/>
</dbReference>
<evidence type="ECO:0000256" key="6">
    <source>
        <dbReference type="ARBA" id="ARBA00038887"/>
    </source>
</evidence>
<dbReference type="SUPFAM" id="SSF53067">
    <property type="entry name" value="Actin-like ATPase domain"/>
    <property type="match status" value="2"/>
</dbReference>
<dbReference type="CDD" id="cd24067">
    <property type="entry name" value="ASKHA_NBD_ROK_BsFRK-like"/>
    <property type="match status" value="1"/>
</dbReference>
<organism evidence="8 9">
    <name type="scientific">Sutcliffiella tianshenii</name>
    <dbReference type="NCBI Taxonomy" id="1463404"/>
    <lineage>
        <taxon>Bacteria</taxon>
        <taxon>Bacillati</taxon>
        <taxon>Bacillota</taxon>
        <taxon>Bacilli</taxon>
        <taxon>Bacillales</taxon>
        <taxon>Bacillaceae</taxon>
        <taxon>Sutcliffiella</taxon>
    </lineage>
</organism>
<comment type="catalytic activity">
    <reaction evidence="7">
        <text>D-fructose + ATP = D-fructose 6-phosphate + ADP + H(+)</text>
        <dbReference type="Rhea" id="RHEA:16125"/>
        <dbReference type="ChEBI" id="CHEBI:15378"/>
        <dbReference type="ChEBI" id="CHEBI:30616"/>
        <dbReference type="ChEBI" id="CHEBI:37721"/>
        <dbReference type="ChEBI" id="CHEBI:61527"/>
        <dbReference type="ChEBI" id="CHEBI:456216"/>
        <dbReference type="EC" id="2.7.1.4"/>
    </reaction>
</comment>
<comment type="cofactor">
    <cofactor evidence="1">
        <name>Mg(2+)</name>
        <dbReference type="ChEBI" id="CHEBI:18420"/>
    </cofactor>
</comment>
<keyword evidence="8" id="KW-0808">Transferase</keyword>
<keyword evidence="3" id="KW-0479">Metal-binding</keyword>
<evidence type="ECO:0000256" key="4">
    <source>
        <dbReference type="ARBA" id="ARBA00022833"/>
    </source>
</evidence>
<evidence type="ECO:0000256" key="3">
    <source>
        <dbReference type="ARBA" id="ARBA00022723"/>
    </source>
</evidence>
<proteinExistence type="inferred from homology"/>
<name>A0ABS2NV93_9BACI</name>
<sequence length="204" mass="22307">MENFNIHQAFKQKYNIPIHLDTDVNAAALGEYYWGAGKGQGSCLYITVGTGIGGGYVKNGSTLKGMTHPEMGHIYVSRHPQDDYEGCCPYHGGCLEGLASGTAIAARYGKKANELENAKKVWEIEAHYLAQAIVNYIYILSPGKIILGGGVMKQDILFPLIRDKVSKLLQNYITIESMEEYIIPPQLNDEQGILGALALGITPE</sequence>
<dbReference type="PANTHER" id="PTHR42742:SF3">
    <property type="entry name" value="FRUCTOKINASE"/>
    <property type="match status" value="1"/>
</dbReference>
<protein>
    <recommendedName>
        <fullName evidence="6">fructokinase</fullName>
        <ecNumber evidence="6">2.7.1.4</ecNumber>
    </recommendedName>
</protein>
<dbReference type="Pfam" id="PF00480">
    <property type="entry name" value="ROK"/>
    <property type="match status" value="1"/>
</dbReference>
<keyword evidence="8" id="KW-0418">Kinase</keyword>
<dbReference type="Gene3D" id="3.30.420.40">
    <property type="match status" value="1"/>
</dbReference>
<dbReference type="PANTHER" id="PTHR42742">
    <property type="entry name" value="TRANSCRIPTIONAL REPRESSOR MPRA"/>
    <property type="match status" value="1"/>
</dbReference>
<dbReference type="InterPro" id="IPR000600">
    <property type="entry name" value="ROK"/>
</dbReference>
<gene>
    <name evidence="8" type="ORF">JOC95_000403</name>
</gene>
<evidence type="ECO:0000313" key="8">
    <source>
        <dbReference type="EMBL" id="MBM7618561.1"/>
    </source>
</evidence>
<keyword evidence="5" id="KW-0460">Magnesium</keyword>
<dbReference type="GO" id="GO:0016301">
    <property type="term" value="F:kinase activity"/>
    <property type="evidence" value="ECO:0007669"/>
    <property type="project" value="UniProtKB-KW"/>
</dbReference>
<dbReference type="InterPro" id="IPR043129">
    <property type="entry name" value="ATPase_NBD"/>
</dbReference>
<evidence type="ECO:0000256" key="1">
    <source>
        <dbReference type="ARBA" id="ARBA00001946"/>
    </source>
</evidence>
<evidence type="ECO:0000256" key="5">
    <source>
        <dbReference type="ARBA" id="ARBA00022842"/>
    </source>
</evidence>
<comment type="similarity">
    <text evidence="2">Belongs to the ROK (NagC/XylR) family.</text>
</comment>
<evidence type="ECO:0000256" key="2">
    <source>
        <dbReference type="ARBA" id="ARBA00006479"/>
    </source>
</evidence>